<dbReference type="InterPro" id="IPR050072">
    <property type="entry name" value="Peptidase_M20A"/>
</dbReference>
<evidence type="ECO:0000313" key="10">
    <source>
        <dbReference type="EMBL" id="KGA98763.1"/>
    </source>
</evidence>
<dbReference type="SUPFAM" id="SSF55031">
    <property type="entry name" value="Bacterial exopeptidase dimerisation domain"/>
    <property type="match status" value="1"/>
</dbReference>
<dbReference type="GO" id="GO:0008237">
    <property type="term" value="F:metallopeptidase activity"/>
    <property type="evidence" value="ECO:0007669"/>
    <property type="project" value="UniProtKB-KW"/>
</dbReference>
<evidence type="ECO:0000256" key="8">
    <source>
        <dbReference type="ARBA" id="ARBA00023049"/>
    </source>
</evidence>
<evidence type="ECO:0000256" key="6">
    <source>
        <dbReference type="ARBA" id="ARBA00022833"/>
    </source>
</evidence>
<dbReference type="SUPFAM" id="SSF53187">
    <property type="entry name" value="Zn-dependent exopeptidases"/>
    <property type="match status" value="1"/>
</dbReference>
<dbReference type="eggNOG" id="COG0624">
    <property type="taxonomic scope" value="Bacteria"/>
</dbReference>
<dbReference type="InterPro" id="IPR010964">
    <property type="entry name" value="M20A_pepV-rel"/>
</dbReference>
<evidence type="ECO:0000256" key="3">
    <source>
        <dbReference type="ARBA" id="ARBA00022670"/>
    </source>
</evidence>
<dbReference type="CDD" id="cd03888">
    <property type="entry name" value="M20_PepV"/>
    <property type="match status" value="1"/>
</dbReference>
<keyword evidence="7" id="KW-0224">Dipeptidase</keyword>
<dbReference type="Proteomes" id="UP000297014">
    <property type="component" value="Unassembled WGS sequence"/>
</dbReference>
<comment type="caution">
    <text evidence="10">The sequence shown here is derived from an EMBL/GenBank/DDBJ whole genome shotgun (WGS) entry which is preliminary data.</text>
</comment>
<dbReference type="Pfam" id="PF07687">
    <property type="entry name" value="M20_dimer"/>
    <property type="match status" value="1"/>
</dbReference>
<keyword evidence="5" id="KW-0378">Hydrolase</keyword>
<dbReference type="InterPro" id="IPR036264">
    <property type="entry name" value="Bact_exopeptidase_dim_dom"/>
</dbReference>
<organism evidence="10 12">
    <name type="scientific">Alkalihalobacillus alcalophilus ATCC 27647 = CGMCC 1.3604</name>
    <dbReference type="NCBI Taxonomy" id="1218173"/>
    <lineage>
        <taxon>Bacteria</taxon>
        <taxon>Bacillati</taxon>
        <taxon>Bacillota</taxon>
        <taxon>Bacilli</taxon>
        <taxon>Bacillales</taxon>
        <taxon>Bacillaceae</taxon>
        <taxon>Alkalihalobacillus</taxon>
    </lineage>
</organism>
<keyword evidence="8" id="KW-0482">Metalloprotease</keyword>
<evidence type="ECO:0000256" key="1">
    <source>
        <dbReference type="ARBA" id="ARBA00001947"/>
    </source>
</evidence>
<keyword evidence="4" id="KW-0479">Metal-binding</keyword>
<evidence type="ECO:0000313" key="12">
    <source>
        <dbReference type="Proteomes" id="UP000002754"/>
    </source>
</evidence>
<dbReference type="PANTHER" id="PTHR43808:SF31">
    <property type="entry name" value="N-ACETYL-L-CITRULLINE DEACETYLASE"/>
    <property type="match status" value="1"/>
</dbReference>
<dbReference type="NCBIfam" id="TIGR01887">
    <property type="entry name" value="dipeptidaselike"/>
    <property type="match status" value="1"/>
</dbReference>
<dbReference type="PANTHER" id="PTHR43808">
    <property type="entry name" value="ACETYLORNITHINE DEACETYLASE"/>
    <property type="match status" value="1"/>
</dbReference>
<dbReference type="OrthoDB" id="9761532at2"/>
<gene>
    <name evidence="11" type="ORF">AJ85_16510</name>
    <name evidence="10" type="ORF">BALCAV_0202330</name>
</gene>
<protein>
    <submittedName>
        <fullName evidence="11">Diguanylate cyclase</fullName>
    </submittedName>
    <submittedName>
        <fullName evidence="10">Dipeptidase PepV</fullName>
    </submittedName>
</protein>
<accession>A0A094WRX1</accession>
<reference evidence="10 12" key="1">
    <citation type="journal article" date="2014" name="Genome Announc.">
        <title>Draft Genome Sequence of Bacillus alcalophilus AV1934, a Classic Alkaliphile Isolated from Human Feces in 1934.</title>
        <authorList>
            <person name="Attie O."/>
            <person name="Jayaprakash A."/>
            <person name="Shah H."/>
            <person name="Paulsen I.T."/>
            <person name="Morino M."/>
            <person name="Takahashi Y."/>
            <person name="Narumi I."/>
            <person name="Sachidanandam R."/>
            <person name="Satoh K."/>
            <person name="Ito M."/>
            <person name="Krulwich T.A."/>
        </authorList>
    </citation>
    <scope>NUCLEOTIDE SEQUENCE [LARGE SCALE GENOMIC DNA]</scope>
    <source>
        <strain evidence="10 12">AV1934</strain>
    </source>
</reference>
<dbReference type="NCBIfam" id="NF005591">
    <property type="entry name" value="PRK07318.1"/>
    <property type="match status" value="1"/>
</dbReference>
<dbReference type="EMBL" id="JALP01000017">
    <property type="protein sequence ID" value="THG92169.1"/>
    <property type="molecule type" value="Genomic_DNA"/>
</dbReference>
<comment type="similarity">
    <text evidence="2">Belongs to the peptidase M20A family.</text>
</comment>
<dbReference type="GO" id="GO:0008270">
    <property type="term" value="F:zinc ion binding"/>
    <property type="evidence" value="ECO:0007669"/>
    <property type="project" value="InterPro"/>
</dbReference>
<dbReference type="RefSeq" id="WP_003321165.1">
    <property type="nucleotide sequence ID" value="NZ_ALPT02000005.1"/>
</dbReference>
<sequence>MSTINWLNEAKNRQEDLITETQKFLQIPSILKESTANETQPFGQQIDEALQYLLKIGEKDEFFVKNVDGYAGIIELGTGTEMIGILCHLDVVPAGNGWSSPPFAAQIRDGRIYARGAMDDKGPTMAAYYAMKIIKESGLALSKRIRMIIGTDEESDWRCVDYYRQHEEMPSFGIAPDADFPIIHAEKGLLDLKLSFEKEEASLAKMKESQMVLQTFRAGERLNMVPDYAEAILVVKSEVEQQSVCAQFEQWLKQEKHIGSYEIVKDEVRISIKGISAHGSTPEKGINAAKILAPFLLKWPVQKRAKNYLSFITQQLDERGEALGIAVSDRISGALTVNAGTFSFEQDEDATVGLNIRCPVEVELNEVFFKLKNTLETLMVQCEIKSKMEANYVAEDEPEIKILQNVYERQTGEKATLLSTGGATYARALKKGVAFGAQFPGREDLAHQKDEHILIDDLIKMTAIYAEAFYELAK</sequence>
<evidence type="ECO:0000256" key="2">
    <source>
        <dbReference type="ARBA" id="ARBA00006247"/>
    </source>
</evidence>
<evidence type="ECO:0000256" key="4">
    <source>
        <dbReference type="ARBA" id="ARBA00022723"/>
    </source>
</evidence>
<dbReference type="AlphaFoldDB" id="A0A094WRX1"/>
<feature type="domain" description="Peptidase M20 dimerisation" evidence="9">
    <location>
        <begin position="268"/>
        <end position="343"/>
    </location>
</feature>
<evidence type="ECO:0000259" key="9">
    <source>
        <dbReference type="Pfam" id="PF07687"/>
    </source>
</evidence>
<dbReference type="Pfam" id="PF01546">
    <property type="entry name" value="Peptidase_M20"/>
    <property type="match status" value="1"/>
</dbReference>
<dbReference type="Gene3D" id="3.30.70.360">
    <property type="match status" value="2"/>
</dbReference>
<dbReference type="STRING" id="1218173.BALCAV_0202330"/>
<evidence type="ECO:0000313" key="13">
    <source>
        <dbReference type="Proteomes" id="UP000297014"/>
    </source>
</evidence>
<keyword evidence="3" id="KW-0645">Protease</keyword>
<dbReference type="Gene3D" id="3.40.630.10">
    <property type="entry name" value="Zn peptidases"/>
    <property type="match status" value="1"/>
</dbReference>
<dbReference type="GO" id="GO:0006526">
    <property type="term" value="P:L-arginine biosynthetic process"/>
    <property type="evidence" value="ECO:0007669"/>
    <property type="project" value="TreeGrafter"/>
</dbReference>
<dbReference type="GO" id="GO:0008777">
    <property type="term" value="F:acetylornithine deacetylase activity"/>
    <property type="evidence" value="ECO:0007669"/>
    <property type="project" value="TreeGrafter"/>
</dbReference>
<evidence type="ECO:0000313" key="11">
    <source>
        <dbReference type="EMBL" id="THG92169.1"/>
    </source>
</evidence>
<dbReference type="InterPro" id="IPR002933">
    <property type="entry name" value="Peptidase_M20"/>
</dbReference>
<reference evidence="11 13" key="2">
    <citation type="submission" date="2014-01" db="EMBL/GenBank/DDBJ databases">
        <title>Draft genome sequencing of Bacillus alcalophilus CGMCC 1.3604.</title>
        <authorList>
            <person name="Yang J."/>
            <person name="Diao L."/>
            <person name="Yang S."/>
        </authorList>
    </citation>
    <scope>NUCLEOTIDE SEQUENCE [LARGE SCALE GENOMIC DNA]</scope>
    <source>
        <strain evidence="11 13">CGMCC 1.3604</strain>
    </source>
</reference>
<keyword evidence="12" id="KW-1185">Reference proteome</keyword>
<evidence type="ECO:0000256" key="5">
    <source>
        <dbReference type="ARBA" id="ARBA00022801"/>
    </source>
</evidence>
<dbReference type="InterPro" id="IPR011650">
    <property type="entry name" value="Peptidase_M20_dimer"/>
</dbReference>
<proteinExistence type="inferred from homology"/>
<dbReference type="GO" id="GO:0006508">
    <property type="term" value="P:proteolysis"/>
    <property type="evidence" value="ECO:0007669"/>
    <property type="project" value="UniProtKB-KW"/>
</dbReference>
<dbReference type="Proteomes" id="UP000002754">
    <property type="component" value="Unassembled WGS sequence"/>
</dbReference>
<dbReference type="EMBL" id="ALPT02000005">
    <property type="protein sequence ID" value="KGA98763.1"/>
    <property type="molecule type" value="Genomic_DNA"/>
</dbReference>
<name>A0A094WRX1_ALKAL</name>
<comment type="cofactor">
    <cofactor evidence="1">
        <name>Zn(2+)</name>
        <dbReference type="ChEBI" id="CHEBI:29105"/>
    </cofactor>
</comment>
<dbReference type="GO" id="GO:0016805">
    <property type="term" value="F:dipeptidase activity"/>
    <property type="evidence" value="ECO:0007669"/>
    <property type="project" value="UniProtKB-KW"/>
</dbReference>
<evidence type="ECO:0000256" key="7">
    <source>
        <dbReference type="ARBA" id="ARBA00022997"/>
    </source>
</evidence>
<keyword evidence="6" id="KW-0862">Zinc</keyword>